<evidence type="ECO:0000256" key="1">
    <source>
        <dbReference type="SAM" id="SignalP"/>
    </source>
</evidence>
<feature type="chain" id="PRO_5046910525" evidence="1">
    <location>
        <begin position="22"/>
        <end position="262"/>
    </location>
</feature>
<protein>
    <submittedName>
        <fullName evidence="2">YdiY family protein</fullName>
    </submittedName>
</protein>
<accession>A0ABV9NMN0</accession>
<sequence>MRPFAVLCLALAAALPAQIRAQETLPTFGPTPKNEARWTGAGEVGLASARGNSTTENANVRLRAAYEDHDFRHEVNLSGLRASSEVNRGSDDAPERVRETTANRYQFGASSAIKYDDVSFWKSTLRHEHDDFAAYSWQSTFGIGYGRVFMLDGSGRFLAMEVGPGYRRARDAEEERTESGAIARGFIDFRYPLTANTDLINTLLIESGDDNTFAQNDFGVQVSMTERMALKAGFQARHNTDVQDGRERTDRLTTMNLVYDFK</sequence>
<name>A0ABV9NMN0_9GAMM</name>
<keyword evidence="3" id="KW-1185">Reference proteome</keyword>
<dbReference type="RefSeq" id="WP_377005618.1">
    <property type="nucleotide sequence ID" value="NZ_JBHSGG010000047.1"/>
</dbReference>
<gene>
    <name evidence="2" type="ORF">ACFO3Q_15585</name>
</gene>
<dbReference type="Proteomes" id="UP001595892">
    <property type="component" value="Unassembled WGS sequence"/>
</dbReference>
<evidence type="ECO:0000313" key="2">
    <source>
        <dbReference type="EMBL" id="MFC4729592.1"/>
    </source>
</evidence>
<dbReference type="InterPro" id="IPR007433">
    <property type="entry name" value="DUF481"/>
</dbReference>
<dbReference type="EMBL" id="JBHSGG010000047">
    <property type="protein sequence ID" value="MFC4729592.1"/>
    <property type="molecule type" value="Genomic_DNA"/>
</dbReference>
<proteinExistence type="predicted"/>
<comment type="caution">
    <text evidence="2">The sequence shown here is derived from an EMBL/GenBank/DDBJ whole genome shotgun (WGS) entry which is preliminary data.</text>
</comment>
<dbReference type="Pfam" id="PF04338">
    <property type="entry name" value="DUF481"/>
    <property type="match status" value="1"/>
</dbReference>
<feature type="signal peptide" evidence="1">
    <location>
        <begin position="1"/>
        <end position="21"/>
    </location>
</feature>
<reference evidence="3" key="1">
    <citation type="journal article" date="2019" name="Int. J. Syst. Evol. Microbiol.">
        <title>The Global Catalogue of Microorganisms (GCM) 10K type strain sequencing project: providing services to taxonomists for standard genome sequencing and annotation.</title>
        <authorList>
            <consortium name="The Broad Institute Genomics Platform"/>
            <consortium name="The Broad Institute Genome Sequencing Center for Infectious Disease"/>
            <person name="Wu L."/>
            <person name="Ma J."/>
        </authorList>
    </citation>
    <scope>NUCLEOTIDE SEQUENCE [LARGE SCALE GENOMIC DNA]</scope>
    <source>
        <strain evidence="3">CGMCC 1.13574</strain>
    </source>
</reference>
<organism evidence="2 3">
    <name type="scientific">Coralloluteibacterium thermophilum</name>
    <dbReference type="NCBI Taxonomy" id="2707049"/>
    <lineage>
        <taxon>Bacteria</taxon>
        <taxon>Pseudomonadati</taxon>
        <taxon>Pseudomonadota</taxon>
        <taxon>Gammaproteobacteria</taxon>
        <taxon>Lysobacterales</taxon>
        <taxon>Lysobacteraceae</taxon>
        <taxon>Coralloluteibacterium</taxon>
    </lineage>
</organism>
<evidence type="ECO:0000313" key="3">
    <source>
        <dbReference type="Proteomes" id="UP001595892"/>
    </source>
</evidence>
<keyword evidence="1" id="KW-0732">Signal</keyword>